<accession>A0ABS2KE96</accession>
<name>A0ABS2KE96_9GAMM</name>
<reference evidence="1" key="1">
    <citation type="submission" date="2020-10" db="EMBL/GenBank/DDBJ databases">
        <title>Phylogeny of dyella-like bacteria.</title>
        <authorList>
            <person name="Fu J."/>
        </authorList>
    </citation>
    <scope>NUCLEOTIDE SEQUENCE</scope>
    <source>
        <strain evidence="1">DHON07</strain>
    </source>
</reference>
<dbReference type="RefSeq" id="WP_204630718.1">
    <property type="nucleotide sequence ID" value="NZ_BSOC01000004.1"/>
</dbReference>
<evidence type="ECO:0000313" key="1">
    <source>
        <dbReference type="EMBL" id="MBM7129087.1"/>
    </source>
</evidence>
<organism evidence="1 2">
    <name type="scientific">Dyella mobilis</name>
    <dbReference type="NCBI Taxonomy" id="1849582"/>
    <lineage>
        <taxon>Bacteria</taxon>
        <taxon>Pseudomonadati</taxon>
        <taxon>Pseudomonadota</taxon>
        <taxon>Gammaproteobacteria</taxon>
        <taxon>Lysobacterales</taxon>
        <taxon>Rhodanobacteraceae</taxon>
        <taxon>Dyella</taxon>
    </lineage>
</organism>
<comment type="caution">
    <text evidence="1">The sequence shown here is derived from an EMBL/GenBank/DDBJ whole genome shotgun (WGS) entry which is preliminary data.</text>
</comment>
<protein>
    <submittedName>
        <fullName evidence="1">Uncharacterized protein</fullName>
    </submittedName>
</protein>
<keyword evidence="2" id="KW-1185">Reference proteome</keyword>
<dbReference type="EMBL" id="JADIKF010000037">
    <property type="protein sequence ID" value="MBM7129087.1"/>
    <property type="molecule type" value="Genomic_DNA"/>
</dbReference>
<evidence type="ECO:0000313" key="2">
    <source>
        <dbReference type="Proteomes" id="UP001430193"/>
    </source>
</evidence>
<sequence length="75" mass="8217">MKTPSMPHAALPSRRTRGFGLIAMAVLFLLSVFQLTHLPAAPASHDAIDLWRGLAEGSLFVFFCLPAGRNRQPKD</sequence>
<gene>
    <name evidence="1" type="ORF">ISS99_06095</name>
</gene>
<proteinExistence type="predicted"/>
<dbReference type="Proteomes" id="UP001430193">
    <property type="component" value="Unassembled WGS sequence"/>
</dbReference>